<dbReference type="GO" id="GO:0006260">
    <property type="term" value="P:DNA replication"/>
    <property type="evidence" value="ECO:0007669"/>
    <property type="project" value="UniProtKB-KW"/>
</dbReference>
<keyword evidence="1" id="KW-0235">DNA replication</keyword>
<comment type="subcellular location">
    <subcellularLocation>
        <location evidence="1">Nucleus</location>
    </subcellularLocation>
    <subcellularLocation>
        <location evidence="1">Chromosome</location>
    </subcellularLocation>
</comment>
<accession>A0A914RT68</accession>
<comment type="function">
    <text evidence="1">Component of the FACT complex, a general chromatin factor that acts to reorganize nucleosomes. The FACT complex is involved in multiple processes that require DNA as a template such as mRNA elongation, DNA replication and DNA repair. During transcription elongation the FACT complex acts as a histone chaperone that both destabilizes and restores nucleosomal structure. It facilitates the passage of RNA polymerase II and transcription by promoting the dissociation of one histone H2A-H2B dimer from the nucleosome, then subsequently promotes the reestablishment of the nucleosome following the passage of RNA polymerase II.</text>
</comment>
<reference evidence="3" key="1">
    <citation type="submission" date="2022-11" db="UniProtKB">
        <authorList>
            <consortium name="WormBaseParasite"/>
        </authorList>
    </citation>
    <scope>IDENTIFICATION</scope>
</reference>
<dbReference type="AlphaFoldDB" id="A0A914RT68"/>
<dbReference type="InterPro" id="IPR040258">
    <property type="entry name" value="Spt16"/>
</dbReference>
<evidence type="ECO:0000313" key="2">
    <source>
        <dbReference type="Proteomes" id="UP000887564"/>
    </source>
</evidence>
<evidence type="ECO:0000256" key="1">
    <source>
        <dbReference type="RuleBase" id="RU367052"/>
    </source>
</evidence>
<proteinExistence type="inferred from homology"/>
<protein>
    <recommendedName>
        <fullName evidence="1">FACT complex subunit</fullName>
    </recommendedName>
</protein>
<dbReference type="WBParaSite" id="PEQ_0000950801-mRNA-1">
    <property type="protein sequence ID" value="PEQ_0000950801-mRNA-1"/>
    <property type="gene ID" value="PEQ_0000950801"/>
</dbReference>
<dbReference type="InterPro" id="IPR036005">
    <property type="entry name" value="Creatinase/aminopeptidase-like"/>
</dbReference>
<sequence>MLISPKCEMVVKPNMVFVVYVGLQGLTNSEAKDEQSKTSALLLSDTVLISAEGANEILTERAKSRLKSNVIRFKEEPETSHGDDNKVSNFH</sequence>
<keyword evidence="2" id="KW-1185">Reference proteome</keyword>
<comment type="similarity">
    <text evidence="1">Belongs to the peptidase M24 family. SPT16 subfamily.</text>
</comment>
<name>A0A914RT68_PAREQ</name>
<dbReference type="GO" id="GO:0031491">
    <property type="term" value="F:nucleosome binding"/>
    <property type="evidence" value="ECO:0007669"/>
    <property type="project" value="TreeGrafter"/>
</dbReference>
<keyword evidence="1" id="KW-0234">DNA repair</keyword>
<keyword evidence="1" id="KW-0539">Nucleus</keyword>
<dbReference type="GO" id="GO:0006368">
    <property type="term" value="P:transcription elongation by RNA polymerase II"/>
    <property type="evidence" value="ECO:0007669"/>
    <property type="project" value="TreeGrafter"/>
</dbReference>
<organism evidence="2 3">
    <name type="scientific">Parascaris equorum</name>
    <name type="common">Equine roundworm</name>
    <dbReference type="NCBI Taxonomy" id="6256"/>
    <lineage>
        <taxon>Eukaryota</taxon>
        <taxon>Metazoa</taxon>
        <taxon>Ecdysozoa</taxon>
        <taxon>Nematoda</taxon>
        <taxon>Chromadorea</taxon>
        <taxon>Rhabditida</taxon>
        <taxon>Spirurina</taxon>
        <taxon>Ascaridomorpha</taxon>
        <taxon>Ascaridoidea</taxon>
        <taxon>Ascarididae</taxon>
        <taxon>Parascaris</taxon>
    </lineage>
</organism>
<dbReference type="Proteomes" id="UP000887564">
    <property type="component" value="Unplaced"/>
</dbReference>
<keyword evidence="1" id="KW-0158">Chromosome</keyword>
<dbReference type="Gene3D" id="3.90.230.10">
    <property type="entry name" value="Creatinase/methionine aminopeptidase superfamily"/>
    <property type="match status" value="1"/>
</dbReference>
<dbReference type="PANTHER" id="PTHR13980">
    <property type="entry name" value="CDC68 RELATED"/>
    <property type="match status" value="1"/>
</dbReference>
<dbReference type="GO" id="GO:0006281">
    <property type="term" value="P:DNA repair"/>
    <property type="evidence" value="ECO:0007669"/>
    <property type="project" value="UniProtKB-UniRule"/>
</dbReference>
<keyword evidence="1" id="KW-0804">Transcription</keyword>
<dbReference type="PANTHER" id="PTHR13980:SF15">
    <property type="entry name" value="FACT COMPLEX SUBUNIT SPT16"/>
    <property type="match status" value="1"/>
</dbReference>
<comment type="subunit">
    <text evidence="1">Component of the FACT complex.</text>
</comment>
<dbReference type="GO" id="GO:0035101">
    <property type="term" value="C:FACT complex"/>
    <property type="evidence" value="ECO:0007669"/>
    <property type="project" value="UniProtKB-UniRule"/>
</dbReference>
<evidence type="ECO:0000313" key="3">
    <source>
        <dbReference type="WBParaSite" id="PEQ_0000950801-mRNA-1"/>
    </source>
</evidence>
<keyword evidence="1" id="KW-0805">Transcription regulation</keyword>
<keyword evidence="1" id="KW-0227">DNA damage</keyword>